<dbReference type="SUPFAM" id="SSF51215">
    <property type="entry name" value="Regulatory protein AraC"/>
    <property type="match status" value="1"/>
</dbReference>
<evidence type="ECO:0000256" key="2">
    <source>
        <dbReference type="ARBA" id="ARBA00023125"/>
    </source>
</evidence>
<dbReference type="RefSeq" id="WP_408084759.1">
    <property type="nucleotide sequence ID" value="NZ_JBELPZ010000007.1"/>
</dbReference>
<dbReference type="EMBL" id="JBELPZ010000007">
    <property type="protein sequence ID" value="MFL9844508.1"/>
    <property type="molecule type" value="Genomic_DNA"/>
</dbReference>
<dbReference type="SUPFAM" id="SSF46689">
    <property type="entry name" value="Homeodomain-like"/>
    <property type="match status" value="1"/>
</dbReference>
<dbReference type="Pfam" id="PF02311">
    <property type="entry name" value="AraC_binding"/>
    <property type="match status" value="1"/>
</dbReference>
<reference evidence="5 6" key="1">
    <citation type="submission" date="2024-06" db="EMBL/GenBank/DDBJ databases">
        <authorList>
            <person name="Kaempfer P."/>
            <person name="Viver T."/>
        </authorList>
    </citation>
    <scope>NUCLEOTIDE SEQUENCE [LARGE SCALE GENOMIC DNA]</scope>
    <source>
        <strain evidence="5 6">ST-119</strain>
    </source>
</reference>
<dbReference type="InterPro" id="IPR014710">
    <property type="entry name" value="RmlC-like_jellyroll"/>
</dbReference>
<name>A0ABW8YWF1_9FLAO</name>
<dbReference type="InterPro" id="IPR009057">
    <property type="entry name" value="Homeodomain-like_sf"/>
</dbReference>
<dbReference type="PROSITE" id="PS01124">
    <property type="entry name" value="HTH_ARAC_FAMILY_2"/>
    <property type="match status" value="1"/>
</dbReference>
<evidence type="ECO:0000313" key="5">
    <source>
        <dbReference type="EMBL" id="MFL9844508.1"/>
    </source>
</evidence>
<protein>
    <submittedName>
        <fullName evidence="5">Helix-turn-helix transcriptional regulator</fullName>
    </submittedName>
</protein>
<proteinExistence type="predicted"/>
<dbReference type="Pfam" id="PF12833">
    <property type="entry name" value="HTH_18"/>
    <property type="match status" value="1"/>
</dbReference>
<keyword evidence="3" id="KW-0804">Transcription</keyword>
<dbReference type="Proteomes" id="UP001629156">
    <property type="component" value="Unassembled WGS sequence"/>
</dbReference>
<evidence type="ECO:0000313" key="6">
    <source>
        <dbReference type="Proteomes" id="UP001629156"/>
    </source>
</evidence>
<gene>
    <name evidence="5" type="ORF">ABS766_08760</name>
</gene>
<dbReference type="PANTHER" id="PTHR43280">
    <property type="entry name" value="ARAC-FAMILY TRANSCRIPTIONAL REGULATOR"/>
    <property type="match status" value="1"/>
</dbReference>
<dbReference type="InterPro" id="IPR003313">
    <property type="entry name" value="AraC-bd"/>
</dbReference>
<comment type="caution">
    <text evidence="5">The sequence shown here is derived from an EMBL/GenBank/DDBJ whole genome shotgun (WGS) entry which is preliminary data.</text>
</comment>
<feature type="domain" description="HTH araC/xylS-type" evidence="4">
    <location>
        <begin position="191"/>
        <end position="289"/>
    </location>
</feature>
<dbReference type="SMART" id="SM00342">
    <property type="entry name" value="HTH_ARAC"/>
    <property type="match status" value="1"/>
</dbReference>
<keyword evidence="2" id="KW-0238">DNA-binding</keyword>
<organism evidence="5 6">
    <name type="scientific">Flavobacterium rhizosphaerae</name>
    <dbReference type="NCBI Taxonomy" id="3163298"/>
    <lineage>
        <taxon>Bacteria</taxon>
        <taxon>Pseudomonadati</taxon>
        <taxon>Bacteroidota</taxon>
        <taxon>Flavobacteriia</taxon>
        <taxon>Flavobacteriales</taxon>
        <taxon>Flavobacteriaceae</taxon>
        <taxon>Flavobacterium</taxon>
    </lineage>
</organism>
<accession>A0ABW8YWF1</accession>
<dbReference type="PANTHER" id="PTHR43280:SF32">
    <property type="entry name" value="TRANSCRIPTIONAL REGULATORY PROTEIN"/>
    <property type="match status" value="1"/>
</dbReference>
<dbReference type="InterPro" id="IPR037923">
    <property type="entry name" value="HTH-like"/>
</dbReference>
<keyword evidence="1" id="KW-0805">Transcription regulation</keyword>
<dbReference type="InterPro" id="IPR018060">
    <property type="entry name" value="HTH_AraC"/>
</dbReference>
<dbReference type="Gene3D" id="1.10.10.60">
    <property type="entry name" value="Homeodomain-like"/>
    <property type="match status" value="1"/>
</dbReference>
<dbReference type="Gene3D" id="2.60.120.10">
    <property type="entry name" value="Jelly Rolls"/>
    <property type="match status" value="1"/>
</dbReference>
<evidence type="ECO:0000259" key="4">
    <source>
        <dbReference type="PROSITE" id="PS01124"/>
    </source>
</evidence>
<sequence length="293" mass="34417">MKQVAILDIKQFPRQSSINGFYANKLKDHLITSHKDIVLPHSHNFYLAILFTHGSGIHEVDFSIYHIKPGSLFFLNPGQTHHWELSEDINGYVFFHTQEFYNLAYTQANINQFPFFYSMHNLPVLYPEGDSLLHITSLFRQVYEENLTEKILKQQLILNLINLIYIQSTRIYLLHNPADDINRNTYYLKFRKLEKLVEEYFKTEKSPAFYADKLNISPKHLNRITQSVSGKTATDVILERVLLEARKELVLQKRNFNEIAYGLGYNDYAYFSRLFKNKTGETPSVFLSRYTKG</sequence>
<evidence type="ECO:0000256" key="3">
    <source>
        <dbReference type="ARBA" id="ARBA00023163"/>
    </source>
</evidence>
<evidence type="ECO:0000256" key="1">
    <source>
        <dbReference type="ARBA" id="ARBA00023015"/>
    </source>
</evidence>
<keyword evidence="6" id="KW-1185">Reference proteome</keyword>